<evidence type="ECO:0000313" key="1">
    <source>
        <dbReference type="EMBL" id="CAI3971267.1"/>
    </source>
</evidence>
<gene>
    <name evidence="1" type="ORF">ORM20_00218</name>
</gene>
<sequence length="439" mass="50730">MAELSSYEKNRHDPDKPLTFPGEYRLEEATVAGRNFLNKVGSIVIFEDLSLPFVKGELNIIDTENLASVIPLIGGEEIKFTIRDCYNQTLSFTFYLDRVADRRPVSMGAVRYTIRFASKSYILSKARKVSKAYQKMKTEDILKDLLKNYLDHPEDKFHFVTTERPISCIIPNWRPSYGLKWLASRSISSKSEFSESPYLIFEEKNGDMNFVPLDFLYNKETNIVRGDCKVKFGRNSIDNDPSIAFHERMGTHQLSMESFEIVKTSDFGDNLEFGMYNNVVQEVDTFARDTNYFEYKYLDEFKKSQHLNEFPFAHEKNSLEAQDLTSYWQTIPKNDGLFSDMNSEASVNPNVYSFVSKWQQTEQMVVRGVLPGSFELRVGQKYRIEIPAFQSASTLGIQEPDSYFTGNYITEVIKHEFSASGKYFASVQFFTDSVERKIK</sequence>
<accession>A0A9N6WS93</accession>
<protein>
    <submittedName>
        <fullName evidence="1">Tail protein</fullName>
    </submittedName>
</protein>
<name>A0A9N6WS93_9VIRU</name>
<reference evidence="1" key="1">
    <citation type="submission" date="2022-10" db="EMBL/GenBank/DDBJ databases">
        <authorList>
            <person name="Meaden S."/>
        </authorList>
    </citation>
    <scope>NUCLEOTIDE SEQUENCE</scope>
</reference>
<dbReference type="EMBL" id="OX359470">
    <property type="protein sequence ID" value="CAI3971267.1"/>
    <property type="molecule type" value="Genomic_DNA"/>
</dbReference>
<organism evidence="1">
    <name type="scientific">Ochrobactrum phage ORM_20</name>
    <dbReference type="NCBI Taxonomy" id="2985243"/>
    <lineage>
        <taxon>Viruses</taxon>
    </lineage>
</organism>
<proteinExistence type="predicted"/>